<feature type="transmembrane region" description="Helical" evidence="9">
    <location>
        <begin position="54"/>
        <end position="73"/>
    </location>
</feature>
<comment type="subcellular location">
    <subcellularLocation>
        <location evidence="1 9">Cell membrane</location>
        <topology evidence="1 9">Multi-pass membrane protein</topology>
    </subcellularLocation>
</comment>
<dbReference type="NCBIfam" id="TIGR01726">
    <property type="entry name" value="HEQRo_perm_3TM"/>
    <property type="match status" value="1"/>
</dbReference>
<evidence type="ECO:0000256" key="9">
    <source>
        <dbReference type="RuleBase" id="RU363032"/>
    </source>
</evidence>
<dbReference type="PANTHER" id="PTHR30614:SF37">
    <property type="entry name" value="AMINO-ACID ABC TRANSPORTER PERMEASE PROTEIN YHDX-RELATED"/>
    <property type="match status" value="1"/>
</dbReference>
<dbReference type="GO" id="GO:0006865">
    <property type="term" value="P:amino acid transport"/>
    <property type="evidence" value="ECO:0007669"/>
    <property type="project" value="UniProtKB-KW"/>
</dbReference>
<dbReference type="EMBL" id="CADCVT010000334">
    <property type="protein sequence ID" value="CAA9523139.1"/>
    <property type="molecule type" value="Genomic_DNA"/>
</dbReference>
<evidence type="ECO:0000256" key="4">
    <source>
        <dbReference type="ARBA" id="ARBA00022475"/>
    </source>
</evidence>
<dbReference type="InterPro" id="IPR043429">
    <property type="entry name" value="ArtM/GltK/GlnP/TcyL/YhdX-like"/>
</dbReference>
<dbReference type="InterPro" id="IPR010065">
    <property type="entry name" value="AA_ABC_transptr_permease_3TM"/>
</dbReference>
<evidence type="ECO:0000256" key="5">
    <source>
        <dbReference type="ARBA" id="ARBA00022692"/>
    </source>
</evidence>
<name>A0A6J4TI19_9ACTN</name>
<dbReference type="SUPFAM" id="SSF161098">
    <property type="entry name" value="MetI-like"/>
    <property type="match status" value="1"/>
</dbReference>
<feature type="transmembrane region" description="Helical" evidence="9">
    <location>
        <begin position="20"/>
        <end position="42"/>
    </location>
</feature>
<evidence type="ECO:0000256" key="3">
    <source>
        <dbReference type="ARBA" id="ARBA00022448"/>
    </source>
</evidence>
<reference evidence="11" key="1">
    <citation type="submission" date="2020-02" db="EMBL/GenBank/DDBJ databases">
        <authorList>
            <person name="Meier V. D."/>
        </authorList>
    </citation>
    <scope>NUCLEOTIDE SEQUENCE</scope>
    <source>
        <strain evidence="11">AVDCRST_MAG85</strain>
    </source>
</reference>
<evidence type="ECO:0000256" key="2">
    <source>
        <dbReference type="ARBA" id="ARBA00010072"/>
    </source>
</evidence>
<dbReference type="InterPro" id="IPR000515">
    <property type="entry name" value="MetI-like"/>
</dbReference>
<dbReference type="InterPro" id="IPR035906">
    <property type="entry name" value="MetI-like_sf"/>
</dbReference>
<feature type="transmembrane region" description="Helical" evidence="9">
    <location>
        <begin position="187"/>
        <end position="209"/>
    </location>
</feature>
<dbReference type="GO" id="GO:0043190">
    <property type="term" value="C:ATP-binding cassette (ABC) transporter complex"/>
    <property type="evidence" value="ECO:0007669"/>
    <property type="project" value="InterPro"/>
</dbReference>
<protein>
    <submittedName>
        <fullName evidence="11">ABC transporter, permease protein (Cluster 3, basic aa/glutamine/opines)</fullName>
    </submittedName>
</protein>
<evidence type="ECO:0000256" key="6">
    <source>
        <dbReference type="ARBA" id="ARBA00022970"/>
    </source>
</evidence>
<keyword evidence="5 9" id="KW-0812">Transmembrane</keyword>
<dbReference type="CDD" id="cd06261">
    <property type="entry name" value="TM_PBP2"/>
    <property type="match status" value="1"/>
</dbReference>
<dbReference type="Gene3D" id="1.10.3720.10">
    <property type="entry name" value="MetI-like"/>
    <property type="match status" value="1"/>
</dbReference>
<keyword evidence="8 9" id="KW-0472">Membrane</keyword>
<dbReference type="Pfam" id="PF00528">
    <property type="entry name" value="BPD_transp_1"/>
    <property type="match status" value="1"/>
</dbReference>
<dbReference type="AlphaFoldDB" id="A0A6J4TI19"/>
<evidence type="ECO:0000313" key="11">
    <source>
        <dbReference type="EMBL" id="CAA9523139.1"/>
    </source>
</evidence>
<keyword evidence="3 9" id="KW-0813">Transport</keyword>
<comment type="similarity">
    <text evidence="2">Belongs to the binding-protein-dependent transport system permease family. HisMQ subfamily.</text>
</comment>
<evidence type="ECO:0000256" key="1">
    <source>
        <dbReference type="ARBA" id="ARBA00004651"/>
    </source>
</evidence>
<proteinExistence type="inferred from homology"/>
<dbReference type="PROSITE" id="PS50928">
    <property type="entry name" value="ABC_TM1"/>
    <property type="match status" value="1"/>
</dbReference>
<sequence>MLDVLTDNFDQFASGFWVTVRIVGISLAIALAVGTTVAALRVAPSPWLQRLGGVYVETFRNIPLLVLLFISYAGLRRAGVDVGPWVAGTASLGLYTAAYVAEALRSGVFAVSRGQREAATALGFSQNETMRIVVLPQAFRTVIPPLASIVIAMIKNSAIVGASLLALPDILKEARIVVSRTFQTDEAFFWAAVCYLLLTVSATILFRALEKRYAIHR</sequence>
<feature type="domain" description="ABC transmembrane type-1" evidence="10">
    <location>
        <begin position="16"/>
        <end position="206"/>
    </location>
</feature>
<organism evidence="11">
    <name type="scientific">uncultured Solirubrobacteraceae bacterium</name>
    <dbReference type="NCBI Taxonomy" id="1162706"/>
    <lineage>
        <taxon>Bacteria</taxon>
        <taxon>Bacillati</taxon>
        <taxon>Actinomycetota</taxon>
        <taxon>Thermoleophilia</taxon>
        <taxon>Solirubrobacterales</taxon>
        <taxon>Solirubrobacteraceae</taxon>
        <taxon>environmental samples</taxon>
    </lineage>
</organism>
<evidence type="ECO:0000259" key="10">
    <source>
        <dbReference type="PROSITE" id="PS50928"/>
    </source>
</evidence>
<dbReference type="PANTHER" id="PTHR30614">
    <property type="entry name" value="MEMBRANE COMPONENT OF AMINO ACID ABC TRANSPORTER"/>
    <property type="match status" value="1"/>
</dbReference>
<evidence type="ECO:0000256" key="7">
    <source>
        <dbReference type="ARBA" id="ARBA00022989"/>
    </source>
</evidence>
<gene>
    <name evidence="11" type="ORF">AVDCRST_MAG85-3018</name>
</gene>
<keyword evidence="4" id="KW-1003">Cell membrane</keyword>
<feature type="transmembrane region" description="Helical" evidence="9">
    <location>
        <begin position="85"/>
        <end position="104"/>
    </location>
</feature>
<dbReference type="GO" id="GO:0022857">
    <property type="term" value="F:transmembrane transporter activity"/>
    <property type="evidence" value="ECO:0007669"/>
    <property type="project" value="InterPro"/>
</dbReference>
<keyword evidence="6" id="KW-0029">Amino-acid transport</keyword>
<accession>A0A6J4TI19</accession>
<keyword evidence="7 9" id="KW-1133">Transmembrane helix</keyword>
<evidence type="ECO:0000256" key="8">
    <source>
        <dbReference type="ARBA" id="ARBA00023136"/>
    </source>
</evidence>